<proteinExistence type="predicted"/>
<feature type="region of interest" description="Disordered" evidence="2">
    <location>
        <begin position="265"/>
        <end position="347"/>
    </location>
</feature>
<feature type="compositionally biased region" description="Basic and acidic residues" evidence="2">
    <location>
        <begin position="265"/>
        <end position="276"/>
    </location>
</feature>
<accession>A0A5B7CXX1</accession>
<evidence type="ECO:0000313" key="5">
    <source>
        <dbReference type="Proteomes" id="UP000324222"/>
    </source>
</evidence>
<dbReference type="Gene3D" id="3.30.720.50">
    <property type="match status" value="1"/>
</dbReference>
<dbReference type="SUPFAM" id="SSF117839">
    <property type="entry name" value="WWE domain"/>
    <property type="match status" value="1"/>
</dbReference>
<feature type="domain" description="WWE" evidence="3">
    <location>
        <begin position="174"/>
        <end position="252"/>
    </location>
</feature>
<dbReference type="Pfam" id="PF02825">
    <property type="entry name" value="WWE"/>
    <property type="match status" value="1"/>
</dbReference>
<sequence>MVYKVCELLTTCATRNGVQWRDNMLTTLINEISSQAEQLFTISSLSTQERVDLLCTSVLASKFAVRLHLVTLLFEEMKTGCARAMEQAGLVHTLTDLFILTQGVLASASTLTPTPAAPAAQAAQAVHASPQTTPLHAKDKEKDKDKESTESSGTPKWLSPGLLLLDLYEKLAIATKRRAAVNKICNHVWKWFDMSTQKWCAYSASNNKTINDAYWSGEASIRIINGRRKYTIQFHSMVQVNEESGNRRPVMITIKDKVIAEKKKELATASASKDKPSQAPEEDSAAAAATDEDKKAGTDGQTAAEASGGGVAPASDDAAKAVTMAGGEEKMECEDGEETSGPAAAETAGPEVVLVEGLTDVHQEFMIRACVGFMKLGVDPDTLHALMRLCLRMTRVWENACLFASLGGVRTLLSLTEASGFWGFQNLAALLMRHVLEEPATLRYTMEKSPMESDSSKVPGSDGKGATSDKVDEAAKKKKPLLSKSLICKFLAEFVRSYAGCAKLVTEHHYSAGANEKITEECSALAYMLDHLVCNSSASDKDTAGHVRVLIAALASCNHAPDAQTILVTEVKAALGRATVLVESVEKHSRIQALVGLICIMMEACPAQLNQPHNVCFKQQQHGGHFHCLDRMNNMIRVMVRKGLVTDLARIPHSLDLSSPNMSPTVNAALKPLELVSRIVNLPSFMPTSSSKKKNTQSDDAQQPIGTCCSLLQELTGEMDQSISKEQKCTETTNSEATRAQGDDNIEDTENTEHDISGAGESLEPTSEAHLNEVLTVTQRTGAEGHWLLGPGHREVMQLTSNLRDASQVLFTNPDVRLMPPEPDEFIELQDHGGNVMNNGGQTASLSSVPNALSRWTEETRVLEADSMHDAVTVVKPALMAVLEKYRDEEQLERDKKKKEQETSKTPPASAEISQGPLLLHSNDAEMGEASESSRSGGRPDVATSEAPSQDAAILSTASIAESIVESVLASSSRPQSTTTPSFSGLLTLLSPVSSSNPTLPLQEPPVSSVPAIGGALSGASSAPTTPQTTTVTSLPPFPSPTTTTTIPATTSSTPVASLASTASSLPVTDTEMVTASPLPSTGPQILPSDNVESLATQEETPMSVSPPEYPCYSPQLFTLPEDNLTTPPSPGIPPREAWEDPTMPMQQDSQDQAGESQGGSSLPALVTPARLREGQDAAPESGRENNEAGPSSSSNTRPDYSAILGDIEIPEGVDPSFLAALPEDMRQEVIAEQLRKQGKHN</sequence>
<dbReference type="AlphaFoldDB" id="A0A5B7CXX1"/>
<dbReference type="InterPro" id="IPR037197">
    <property type="entry name" value="WWE_dom_sf"/>
</dbReference>
<organism evidence="4 5">
    <name type="scientific">Portunus trituberculatus</name>
    <name type="common">Swimming crab</name>
    <name type="synonym">Neptunus trituberculatus</name>
    <dbReference type="NCBI Taxonomy" id="210409"/>
    <lineage>
        <taxon>Eukaryota</taxon>
        <taxon>Metazoa</taxon>
        <taxon>Ecdysozoa</taxon>
        <taxon>Arthropoda</taxon>
        <taxon>Crustacea</taxon>
        <taxon>Multicrustacea</taxon>
        <taxon>Malacostraca</taxon>
        <taxon>Eumalacostraca</taxon>
        <taxon>Eucarida</taxon>
        <taxon>Decapoda</taxon>
        <taxon>Pleocyemata</taxon>
        <taxon>Brachyura</taxon>
        <taxon>Eubrachyura</taxon>
        <taxon>Portunoidea</taxon>
        <taxon>Portunidae</taxon>
        <taxon>Portuninae</taxon>
        <taxon>Portunus</taxon>
    </lineage>
</organism>
<gene>
    <name evidence="4" type="primary">HUWE1_1</name>
    <name evidence="4" type="ORF">E2C01_006656</name>
</gene>
<dbReference type="EMBL" id="VSRR010000315">
    <property type="protein sequence ID" value="MPC13905.1"/>
    <property type="molecule type" value="Genomic_DNA"/>
</dbReference>
<comment type="caution">
    <text evidence="4">The sequence shown here is derived from an EMBL/GenBank/DDBJ whole genome shotgun (WGS) entry which is preliminary data.</text>
</comment>
<dbReference type="GO" id="GO:0016740">
    <property type="term" value="F:transferase activity"/>
    <property type="evidence" value="ECO:0007669"/>
    <property type="project" value="UniProtKB-KW"/>
</dbReference>
<evidence type="ECO:0000259" key="3">
    <source>
        <dbReference type="PROSITE" id="PS50918"/>
    </source>
</evidence>
<feature type="region of interest" description="Disordered" evidence="2">
    <location>
        <begin position="722"/>
        <end position="766"/>
    </location>
</feature>
<protein>
    <submittedName>
        <fullName evidence="4">E3 ubiquitin-protein ligase HUWE1</fullName>
    </submittedName>
</protein>
<dbReference type="InterPro" id="IPR004170">
    <property type="entry name" value="WWE_dom"/>
</dbReference>
<feature type="compositionally biased region" description="Low complexity" evidence="2">
    <location>
        <begin position="1014"/>
        <end position="1069"/>
    </location>
</feature>
<dbReference type="OrthoDB" id="8068875at2759"/>
<evidence type="ECO:0000256" key="1">
    <source>
        <dbReference type="ARBA" id="ARBA00022679"/>
    </source>
</evidence>
<feature type="region of interest" description="Disordered" evidence="2">
    <location>
        <begin position="119"/>
        <end position="155"/>
    </location>
</feature>
<feature type="region of interest" description="Disordered" evidence="2">
    <location>
        <begin position="446"/>
        <end position="471"/>
    </location>
</feature>
<evidence type="ECO:0000313" key="4">
    <source>
        <dbReference type="EMBL" id="MPC13905.1"/>
    </source>
</evidence>
<dbReference type="Gene3D" id="6.10.250.1630">
    <property type="match status" value="1"/>
</dbReference>
<evidence type="ECO:0000256" key="2">
    <source>
        <dbReference type="SAM" id="MobiDB-lite"/>
    </source>
</evidence>
<feature type="compositionally biased region" description="Polar residues" evidence="2">
    <location>
        <begin position="1145"/>
        <end position="1161"/>
    </location>
</feature>
<feature type="compositionally biased region" description="Polar residues" evidence="2">
    <location>
        <begin position="1189"/>
        <end position="1199"/>
    </location>
</feature>
<dbReference type="Proteomes" id="UP000324222">
    <property type="component" value="Unassembled WGS sequence"/>
</dbReference>
<dbReference type="SMART" id="SM00678">
    <property type="entry name" value="WWE"/>
    <property type="match status" value="1"/>
</dbReference>
<name>A0A5B7CXX1_PORTR</name>
<feature type="compositionally biased region" description="Basic and acidic residues" evidence="2">
    <location>
        <begin position="446"/>
        <end position="455"/>
    </location>
</feature>
<feature type="compositionally biased region" description="Polar residues" evidence="2">
    <location>
        <begin position="1072"/>
        <end position="1084"/>
    </location>
</feature>
<feature type="compositionally biased region" description="Low complexity" evidence="2">
    <location>
        <begin position="928"/>
        <end position="939"/>
    </location>
</feature>
<feature type="compositionally biased region" description="Basic and acidic residues" evidence="2">
    <location>
        <begin position="136"/>
        <end position="149"/>
    </location>
</feature>
<dbReference type="InterPro" id="IPR025527">
    <property type="entry name" value="HUWE1/Rev1_UBM"/>
</dbReference>
<dbReference type="GO" id="GO:0008270">
    <property type="term" value="F:zinc ion binding"/>
    <property type="evidence" value="ECO:0007669"/>
    <property type="project" value="InterPro"/>
</dbReference>
<reference evidence="4 5" key="1">
    <citation type="submission" date="2019-05" db="EMBL/GenBank/DDBJ databases">
        <title>Another draft genome of Portunus trituberculatus and its Hox gene families provides insights of decapod evolution.</title>
        <authorList>
            <person name="Jeong J.-H."/>
            <person name="Song I."/>
            <person name="Kim S."/>
            <person name="Choi T."/>
            <person name="Kim D."/>
            <person name="Ryu S."/>
            <person name="Kim W."/>
        </authorList>
    </citation>
    <scope>NUCLEOTIDE SEQUENCE [LARGE SCALE GENOMIC DNA]</scope>
    <source>
        <tissue evidence="4">Muscle</tissue>
    </source>
</reference>
<feature type="region of interest" description="Disordered" evidence="2">
    <location>
        <begin position="887"/>
        <end position="950"/>
    </location>
</feature>
<feature type="compositionally biased region" description="Low complexity" evidence="2">
    <location>
        <begin position="119"/>
        <end position="131"/>
    </location>
</feature>
<dbReference type="Pfam" id="PF14377">
    <property type="entry name" value="UBM"/>
    <property type="match status" value="1"/>
</dbReference>
<keyword evidence="1" id="KW-0808">Transferase</keyword>
<dbReference type="PROSITE" id="PS50918">
    <property type="entry name" value="WWE"/>
    <property type="match status" value="1"/>
</dbReference>
<keyword evidence="5" id="KW-1185">Reference proteome</keyword>
<feature type="region of interest" description="Disordered" evidence="2">
    <location>
        <begin position="993"/>
        <end position="1209"/>
    </location>
</feature>
<feature type="compositionally biased region" description="Basic and acidic residues" evidence="2">
    <location>
        <begin position="1171"/>
        <end position="1187"/>
    </location>
</feature>
<dbReference type="InterPro" id="IPR018123">
    <property type="entry name" value="WWE-dom_subgr"/>
</dbReference>
<feature type="compositionally biased region" description="Polar residues" evidence="2">
    <location>
        <begin position="1091"/>
        <end position="1104"/>
    </location>
</feature>
<feature type="compositionally biased region" description="Basic and acidic residues" evidence="2">
    <location>
        <begin position="887"/>
        <end position="903"/>
    </location>
</feature>